<reference evidence="12" key="1">
    <citation type="journal article" date="2021" name="PeerJ">
        <title>Extensive microbial diversity within the chicken gut microbiome revealed by metagenomics and culture.</title>
        <authorList>
            <person name="Gilroy R."/>
            <person name="Ravi A."/>
            <person name="Getino M."/>
            <person name="Pursley I."/>
            <person name="Horton D.L."/>
            <person name="Alikhan N.F."/>
            <person name="Baker D."/>
            <person name="Gharbi K."/>
            <person name="Hall N."/>
            <person name="Watson M."/>
            <person name="Adriaenssens E.M."/>
            <person name="Foster-Nyarko E."/>
            <person name="Jarju S."/>
            <person name="Secka A."/>
            <person name="Antonio M."/>
            <person name="Oren A."/>
            <person name="Chaudhuri R.R."/>
            <person name="La Ragione R."/>
            <person name="Hildebrand F."/>
            <person name="Pallen M.J."/>
        </authorList>
    </citation>
    <scope>NUCLEOTIDE SEQUENCE</scope>
    <source>
        <strain evidence="12">150</strain>
    </source>
</reference>
<feature type="coiled-coil region" evidence="11">
    <location>
        <begin position="26"/>
        <end position="53"/>
    </location>
</feature>
<evidence type="ECO:0000256" key="7">
    <source>
        <dbReference type="ARBA" id="ARBA00022795"/>
    </source>
</evidence>
<evidence type="ECO:0000313" key="13">
    <source>
        <dbReference type="Proteomes" id="UP000813384"/>
    </source>
</evidence>
<accession>A0A9E4DQQ4</accession>
<dbReference type="NCBIfam" id="TIGR02473">
    <property type="entry name" value="flagell_FliJ"/>
    <property type="match status" value="1"/>
</dbReference>
<keyword evidence="11" id="KW-0175">Coiled coil</keyword>
<comment type="subcellular location">
    <subcellularLocation>
        <location evidence="1">Cell membrane</location>
        <topology evidence="1">Peripheral membrane protein</topology>
        <orientation evidence="1">Cytoplasmic side</orientation>
    </subcellularLocation>
</comment>
<keyword evidence="6" id="KW-0145">Chemotaxis</keyword>
<keyword evidence="8" id="KW-0653">Protein transport</keyword>
<dbReference type="InterPro" id="IPR053716">
    <property type="entry name" value="Flag_assembly_chemotaxis_eff"/>
</dbReference>
<evidence type="ECO:0000256" key="8">
    <source>
        <dbReference type="ARBA" id="ARBA00022927"/>
    </source>
</evidence>
<sequence>MQKFRFSLAKVLDVRWTAEEDAKQAYAAVQQALFEKEAQLQILQQEKTELLEIPEIGINRMQVRYWYLTELDRQTALAQDQVIQLRQAVELALAKYIQAQKERKILEKLEEKQHETYLLDEKREEQKMLDEMGIREKMTM</sequence>
<evidence type="ECO:0000256" key="11">
    <source>
        <dbReference type="SAM" id="Coils"/>
    </source>
</evidence>
<dbReference type="GO" id="GO:0006935">
    <property type="term" value="P:chemotaxis"/>
    <property type="evidence" value="ECO:0007669"/>
    <property type="project" value="UniProtKB-KW"/>
</dbReference>
<evidence type="ECO:0000256" key="3">
    <source>
        <dbReference type="ARBA" id="ARBA00020392"/>
    </source>
</evidence>
<keyword evidence="7" id="KW-1005">Bacterial flagellum biogenesis</keyword>
<dbReference type="AlphaFoldDB" id="A0A9E4DQQ4"/>
<keyword evidence="12" id="KW-0969">Cilium</keyword>
<protein>
    <recommendedName>
        <fullName evidence="3">Flagellar FliJ protein</fullName>
    </recommendedName>
</protein>
<proteinExistence type="inferred from homology"/>
<evidence type="ECO:0000256" key="6">
    <source>
        <dbReference type="ARBA" id="ARBA00022500"/>
    </source>
</evidence>
<dbReference type="GO" id="GO:0044781">
    <property type="term" value="P:bacterial-type flagellum organization"/>
    <property type="evidence" value="ECO:0007669"/>
    <property type="project" value="UniProtKB-KW"/>
</dbReference>
<comment type="similarity">
    <text evidence="2">Belongs to the FliJ family.</text>
</comment>
<dbReference type="GO" id="GO:0009288">
    <property type="term" value="C:bacterial-type flagellum"/>
    <property type="evidence" value="ECO:0007669"/>
    <property type="project" value="InterPro"/>
</dbReference>
<keyword evidence="4" id="KW-0813">Transport</keyword>
<dbReference type="GO" id="GO:0071973">
    <property type="term" value="P:bacterial-type flagellum-dependent cell motility"/>
    <property type="evidence" value="ECO:0007669"/>
    <property type="project" value="InterPro"/>
</dbReference>
<organism evidence="12 13">
    <name type="scientific">Enterococcus aquimarinus</name>
    <dbReference type="NCBI Taxonomy" id="328396"/>
    <lineage>
        <taxon>Bacteria</taxon>
        <taxon>Bacillati</taxon>
        <taxon>Bacillota</taxon>
        <taxon>Bacilli</taxon>
        <taxon>Lactobacillales</taxon>
        <taxon>Enterococcaceae</taxon>
        <taxon>Enterococcus</taxon>
    </lineage>
</organism>
<dbReference type="GO" id="GO:0015031">
    <property type="term" value="P:protein transport"/>
    <property type="evidence" value="ECO:0007669"/>
    <property type="project" value="UniProtKB-KW"/>
</dbReference>
<evidence type="ECO:0000256" key="4">
    <source>
        <dbReference type="ARBA" id="ARBA00022448"/>
    </source>
</evidence>
<keyword evidence="9" id="KW-0472">Membrane</keyword>
<dbReference type="EMBL" id="JAJJVO010000003">
    <property type="protein sequence ID" value="MCC9272713.1"/>
    <property type="molecule type" value="Genomic_DNA"/>
</dbReference>
<evidence type="ECO:0000313" key="12">
    <source>
        <dbReference type="EMBL" id="MCC9272713.1"/>
    </source>
</evidence>
<name>A0A9E4DQQ4_9ENTE</name>
<evidence type="ECO:0000256" key="1">
    <source>
        <dbReference type="ARBA" id="ARBA00004413"/>
    </source>
</evidence>
<gene>
    <name evidence="12" type="primary">fliJ</name>
    <name evidence="12" type="ORF">K8V42_00190</name>
</gene>
<keyword evidence="5" id="KW-1003">Cell membrane</keyword>
<evidence type="ECO:0000256" key="2">
    <source>
        <dbReference type="ARBA" id="ARBA00010004"/>
    </source>
</evidence>
<evidence type="ECO:0000256" key="5">
    <source>
        <dbReference type="ARBA" id="ARBA00022475"/>
    </source>
</evidence>
<dbReference type="InterPro" id="IPR012823">
    <property type="entry name" value="Flagell_FliJ"/>
</dbReference>
<comment type="caution">
    <text evidence="12">The sequence shown here is derived from an EMBL/GenBank/DDBJ whole genome shotgun (WGS) entry which is preliminary data.</text>
</comment>
<dbReference type="GO" id="GO:0005886">
    <property type="term" value="C:plasma membrane"/>
    <property type="evidence" value="ECO:0007669"/>
    <property type="project" value="UniProtKB-SubCell"/>
</dbReference>
<evidence type="ECO:0000256" key="10">
    <source>
        <dbReference type="ARBA" id="ARBA00023225"/>
    </source>
</evidence>
<keyword evidence="12" id="KW-0966">Cell projection</keyword>
<keyword evidence="10" id="KW-1006">Bacterial flagellum protein export</keyword>
<evidence type="ECO:0000256" key="9">
    <source>
        <dbReference type="ARBA" id="ARBA00023136"/>
    </source>
</evidence>
<dbReference type="Pfam" id="PF02050">
    <property type="entry name" value="FliJ"/>
    <property type="match status" value="1"/>
</dbReference>
<dbReference type="Gene3D" id="1.10.287.1700">
    <property type="match status" value="1"/>
</dbReference>
<dbReference type="Proteomes" id="UP000813384">
    <property type="component" value="Unassembled WGS sequence"/>
</dbReference>
<keyword evidence="12" id="KW-0282">Flagellum</keyword>
<reference evidence="12" key="2">
    <citation type="submission" date="2021-11" db="EMBL/GenBank/DDBJ databases">
        <authorList>
            <person name="Gilroy R."/>
        </authorList>
    </citation>
    <scope>NUCLEOTIDE SEQUENCE</scope>
    <source>
        <strain evidence="12">150</strain>
    </source>
</reference>